<dbReference type="EMBL" id="JBHFFA010000003">
    <property type="protein sequence ID" value="KAL2634025.1"/>
    <property type="molecule type" value="Genomic_DNA"/>
</dbReference>
<comment type="caution">
    <text evidence="2">The sequence shown here is derived from an EMBL/GenBank/DDBJ whole genome shotgun (WGS) entry which is preliminary data.</text>
</comment>
<accession>A0ABD1YTC3</accession>
<proteinExistence type="predicted"/>
<reference evidence="2 3" key="1">
    <citation type="submission" date="2024-09" db="EMBL/GenBank/DDBJ databases">
        <title>Chromosome-scale assembly of Riccia fluitans.</title>
        <authorList>
            <person name="Paukszto L."/>
            <person name="Sawicki J."/>
            <person name="Karawczyk K."/>
            <person name="Piernik-Szablinska J."/>
            <person name="Szczecinska M."/>
            <person name="Mazdziarz M."/>
        </authorList>
    </citation>
    <scope>NUCLEOTIDE SEQUENCE [LARGE SCALE GENOMIC DNA]</scope>
    <source>
        <strain evidence="2">Rf_01</strain>
        <tissue evidence="2">Aerial parts of the thallus</tissue>
    </source>
</reference>
<protein>
    <submittedName>
        <fullName evidence="2">Uncharacterized protein</fullName>
    </submittedName>
</protein>
<feature type="region of interest" description="Disordered" evidence="1">
    <location>
        <begin position="33"/>
        <end position="82"/>
    </location>
</feature>
<dbReference type="Proteomes" id="UP001605036">
    <property type="component" value="Unassembled WGS sequence"/>
</dbReference>
<evidence type="ECO:0000313" key="2">
    <source>
        <dbReference type="EMBL" id="KAL2634025.1"/>
    </source>
</evidence>
<organism evidence="2 3">
    <name type="scientific">Riccia fluitans</name>
    <dbReference type="NCBI Taxonomy" id="41844"/>
    <lineage>
        <taxon>Eukaryota</taxon>
        <taxon>Viridiplantae</taxon>
        <taxon>Streptophyta</taxon>
        <taxon>Embryophyta</taxon>
        <taxon>Marchantiophyta</taxon>
        <taxon>Marchantiopsida</taxon>
        <taxon>Marchantiidae</taxon>
        <taxon>Marchantiales</taxon>
        <taxon>Ricciaceae</taxon>
        <taxon>Riccia</taxon>
    </lineage>
</organism>
<dbReference type="AlphaFoldDB" id="A0ABD1YTC3"/>
<sequence>MAETIMKQLARQTMKRRFEQQNLQEKARVKWIESQKRKQAAERKLQEKAAAKEPNQINEKKSHMKRVNPNDDEANEDVSKKNEGRRIHSIYGASEYKHRVELTPANILGRALQFWKYNIKNPVSITFRACVREMLRSGQFMAGFRWLTTTKISRLRAERIWRACTMPQSVEVKDIDNILFGIDTPARYFQGASEDSRKQLDEDVQRTEQKDEAVEDSRIPIVDLERNVDSGASLDRVRDSLLFAGFKVGMKTGNNDVKEEQATEDLPDYYNLWN</sequence>
<name>A0ABD1YTC3_9MARC</name>
<evidence type="ECO:0000256" key="1">
    <source>
        <dbReference type="SAM" id="MobiDB-lite"/>
    </source>
</evidence>
<feature type="compositionally biased region" description="Basic and acidic residues" evidence="1">
    <location>
        <begin position="33"/>
        <end position="51"/>
    </location>
</feature>
<keyword evidence="3" id="KW-1185">Reference proteome</keyword>
<gene>
    <name evidence="2" type="ORF">R1flu_005504</name>
</gene>
<evidence type="ECO:0000313" key="3">
    <source>
        <dbReference type="Proteomes" id="UP001605036"/>
    </source>
</evidence>